<dbReference type="SUPFAM" id="SSF141523">
    <property type="entry name" value="L,D-transpeptidase catalytic domain-like"/>
    <property type="match status" value="1"/>
</dbReference>
<comment type="pathway">
    <text evidence="1 9">Cell wall biogenesis; peptidoglycan biosynthesis.</text>
</comment>
<accession>A0A3L7JA75</accession>
<dbReference type="GO" id="GO:0008360">
    <property type="term" value="P:regulation of cell shape"/>
    <property type="evidence" value="ECO:0007669"/>
    <property type="project" value="UniProtKB-UniRule"/>
</dbReference>
<comment type="caution">
    <text evidence="12">The sequence shown here is derived from an EMBL/GenBank/DDBJ whole genome shotgun (WGS) entry which is preliminary data.</text>
</comment>
<evidence type="ECO:0000256" key="5">
    <source>
        <dbReference type="ARBA" id="ARBA00022801"/>
    </source>
</evidence>
<dbReference type="FunFam" id="2.40.440.10:FF:000002">
    <property type="entry name" value="L,D-transpeptidase ErfK/SrfK"/>
    <property type="match status" value="1"/>
</dbReference>
<feature type="signal peptide" evidence="10">
    <location>
        <begin position="1"/>
        <end position="27"/>
    </location>
</feature>
<feature type="chain" id="PRO_5018334798" evidence="10">
    <location>
        <begin position="28"/>
        <end position="266"/>
    </location>
</feature>
<dbReference type="EMBL" id="RCWN01000001">
    <property type="protein sequence ID" value="RLQ87255.1"/>
    <property type="molecule type" value="Genomic_DNA"/>
</dbReference>
<dbReference type="Pfam" id="PF03734">
    <property type="entry name" value="YkuD"/>
    <property type="match status" value="1"/>
</dbReference>
<evidence type="ECO:0000256" key="10">
    <source>
        <dbReference type="SAM" id="SignalP"/>
    </source>
</evidence>
<dbReference type="InterPro" id="IPR005490">
    <property type="entry name" value="LD_TPept_cat_dom"/>
</dbReference>
<evidence type="ECO:0000256" key="4">
    <source>
        <dbReference type="ARBA" id="ARBA00022679"/>
    </source>
</evidence>
<dbReference type="PANTHER" id="PTHR30582">
    <property type="entry name" value="L,D-TRANSPEPTIDASE"/>
    <property type="match status" value="1"/>
</dbReference>
<evidence type="ECO:0000256" key="7">
    <source>
        <dbReference type="ARBA" id="ARBA00022984"/>
    </source>
</evidence>
<evidence type="ECO:0000256" key="1">
    <source>
        <dbReference type="ARBA" id="ARBA00004752"/>
    </source>
</evidence>
<evidence type="ECO:0000256" key="2">
    <source>
        <dbReference type="ARBA" id="ARBA00005992"/>
    </source>
</evidence>
<dbReference type="AlphaFoldDB" id="A0A3L7JA75"/>
<dbReference type="InterPro" id="IPR038063">
    <property type="entry name" value="Transpep_catalytic_dom"/>
</dbReference>
<keyword evidence="5" id="KW-0378">Hydrolase</keyword>
<reference evidence="12 13" key="1">
    <citation type="submission" date="2018-10" db="EMBL/GenBank/DDBJ databases">
        <title>Notoacmeibacter sp. M2BS9Y-3-1, whole genome shotgun sequence.</title>
        <authorList>
            <person name="Tuo L."/>
        </authorList>
    </citation>
    <scope>NUCLEOTIDE SEQUENCE [LARGE SCALE GENOMIC DNA]</scope>
    <source>
        <strain evidence="12 13">M2BS9Y-3-1</strain>
    </source>
</reference>
<name>A0A3L7JA75_9HYPH</name>
<dbReference type="InterPro" id="IPR050979">
    <property type="entry name" value="LD-transpeptidase"/>
</dbReference>
<proteinExistence type="inferred from homology"/>
<evidence type="ECO:0000256" key="3">
    <source>
        <dbReference type="ARBA" id="ARBA00022676"/>
    </source>
</evidence>
<sequence length="266" mass="29185">MFKSFRLSALIASLALAATLQSGGAYAQQPVKVSRAVAEPWIMQLQPRALPGRSAGRARGYVMRPAPSRRALPVPTRRAAPRQPDRLYERQTALAVPAQRSSIAAASVPPAKRAMDPRYLPQIVDYPGSQAPGTIEINTSNRFLYLVMSGGKAKRYGVGVSKPGFEWSGTHKISRKKEWPEWRPPAEMIARERKKGRELPVWMAGGPSNPLGARALYLGSTLYRIHGTNAPWTIGQNVSSGCIRMRNEDVVDLYTKVGVGTKVVVR</sequence>
<keyword evidence="8 9" id="KW-0961">Cell wall biogenesis/degradation</keyword>
<dbReference type="GO" id="GO:0071555">
    <property type="term" value="P:cell wall organization"/>
    <property type="evidence" value="ECO:0007669"/>
    <property type="project" value="UniProtKB-UniRule"/>
</dbReference>
<gene>
    <name evidence="12" type="ORF">D8780_02550</name>
</gene>
<dbReference type="GO" id="GO:0018104">
    <property type="term" value="P:peptidoglycan-protein cross-linking"/>
    <property type="evidence" value="ECO:0007669"/>
    <property type="project" value="TreeGrafter"/>
</dbReference>
<evidence type="ECO:0000256" key="8">
    <source>
        <dbReference type="ARBA" id="ARBA00023316"/>
    </source>
</evidence>
<dbReference type="PANTHER" id="PTHR30582:SF24">
    <property type="entry name" value="L,D-TRANSPEPTIDASE ERFK_SRFK-RELATED"/>
    <property type="match status" value="1"/>
</dbReference>
<dbReference type="GO" id="GO:0016757">
    <property type="term" value="F:glycosyltransferase activity"/>
    <property type="evidence" value="ECO:0007669"/>
    <property type="project" value="UniProtKB-KW"/>
</dbReference>
<dbReference type="GO" id="GO:0071972">
    <property type="term" value="F:peptidoglycan L,D-transpeptidase activity"/>
    <property type="evidence" value="ECO:0007669"/>
    <property type="project" value="TreeGrafter"/>
</dbReference>
<dbReference type="UniPathway" id="UPA00219"/>
<keyword evidence="4" id="KW-0808">Transferase</keyword>
<dbReference type="Gene3D" id="2.40.440.10">
    <property type="entry name" value="L,D-transpeptidase catalytic domain-like"/>
    <property type="match status" value="1"/>
</dbReference>
<evidence type="ECO:0000313" key="13">
    <source>
        <dbReference type="Proteomes" id="UP000281094"/>
    </source>
</evidence>
<evidence type="ECO:0000259" key="11">
    <source>
        <dbReference type="PROSITE" id="PS52029"/>
    </source>
</evidence>
<keyword evidence="10" id="KW-0732">Signal</keyword>
<dbReference type="GO" id="GO:0005576">
    <property type="term" value="C:extracellular region"/>
    <property type="evidence" value="ECO:0007669"/>
    <property type="project" value="TreeGrafter"/>
</dbReference>
<feature type="active site" description="Proton donor/acceptor" evidence="9">
    <location>
        <position position="226"/>
    </location>
</feature>
<dbReference type="PROSITE" id="PS52029">
    <property type="entry name" value="LD_TPASE"/>
    <property type="match status" value="1"/>
</dbReference>
<evidence type="ECO:0000256" key="6">
    <source>
        <dbReference type="ARBA" id="ARBA00022960"/>
    </source>
</evidence>
<keyword evidence="3" id="KW-0328">Glycosyltransferase</keyword>
<comment type="similarity">
    <text evidence="2">Belongs to the YkuD family.</text>
</comment>
<feature type="active site" description="Nucleophile" evidence="9">
    <location>
        <position position="242"/>
    </location>
</feature>
<organism evidence="12 13">
    <name type="scientific">Notoacmeibacter ruber</name>
    <dbReference type="NCBI Taxonomy" id="2670375"/>
    <lineage>
        <taxon>Bacteria</taxon>
        <taxon>Pseudomonadati</taxon>
        <taxon>Pseudomonadota</taxon>
        <taxon>Alphaproteobacteria</taxon>
        <taxon>Hyphomicrobiales</taxon>
        <taxon>Notoacmeibacteraceae</taxon>
        <taxon>Notoacmeibacter</taxon>
    </lineage>
</organism>
<keyword evidence="6 9" id="KW-0133">Cell shape</keyword>
<dbReference type="Proteomes" id="UP000281094">
    <property type="component" value="Unassembled WGS sequence"/>
</dbReference>
<feature type="domain" description="L,D-TPase catalytic" evidence="11">
    <location>
        <begin position="133"/>
        <end position="266"/>
    </location>
</feature>
<evidence type="ECO:0000256" key="9">
    <source>
        <dbReference type="PROSITE-ProRule" id="PRU01373"/>
    </source>
</evidence>
<evidence type="ECO:0000313" key="12">
    <source>
        <dbReference type="EMBL" id="RLQ87255.1"/>
    </source>
</evidence>
<keyword evidence="13" id="KW-1185">Reference proteome</keyword>
<keyword evidence="7 9" id="KW-0573">Peptidoglycan synthesis</keyword>
<dbReference type="RefSeq" id="WP_121644222.1">
    <property type="nucleotide sequence ID" value="NZ_RCWN01000001.1"/>
</dbReference>
<protein>
    <submittedName>
        <fullName evidence="12">L,D-transpeptidase</fullName>
    </submittedName>
</protein>
<dbReference type="CDD" id="cd16913">
    <property type="entry name" value="YkuD_like"/>
    <property type="match status" value="1"/>
</dbReference>